<feature type="compositionally biased region" description="Polar residues" evidence="1">
    <location>
        <begin position="181"/>
        <end position="198"/>
    </location>
</feature>
<proteinExistence type="predicted"/>
<organism evidence="2 3">
    <name type="scientific">Dothidotthia symphoricarpi CBS 119687</name>
    <dbReference type="NCBI Taxonomy" id="1392245"/>
    <lineage>
        <taxon>Eukaryota</taxon>
        <taxon>Fungi</taxon>
        <taxon>Dikarya</taxon>
        <taxon>Ascomycota</taxon>
        <taxon>Pezizomycotina</taxon>
        <taxon>Dothideomycetes</taxon>
        <taxon>Pleosporomycetidae</taxon>
        <taxon>Pleosporales</taxon>
        <taxon>Dothidotthiaceae</taxon>
        <taxon>Dothidotthia</taxon>
    </lineage>
</organism>
<protein>
    <submittedName>
        <fullName evidence="2">Uncharacterized protein</fullName>
    </submittedName>
</protein>
<dbReference type="AlphaFoldDB" id="A0A6A6A766"/>
<sequence>MPWAPGESWVEVSAQPSRRLGLWAMNGRGGSRAPITSGARRRWRGSRIRPSAAVVCTAAQRMVKKVDTCSRGHGGRCLSVVELSRTHTVGLGFGRRDRHCGGRGCAAQRRDWAHEAPSCMTSSSPTSRESGQSSPLQNALISSRAFFISAHHLICSPSEQFLVFTPAHSSSISSGVAPVSEFQQSRAAHQPHAQTPTETAAAPHFPGLLV</sequence>
<dbReference type="GeneID" id="54411201"/>
<gene>
    <name evidence="2" type="ORF">P153DRAFT_388660</name>
</gene>
<feature type="region of interest" description="Disordered" evidence="1">
    <location>
        <begin position="116"/>
        <end position="135"/>
    </location>
</feature>
<feature type="compositionally biased region" description="Polar residues" evidence="1">
    <location>
        <begin position="119"/>
        <end position="135"/>
    </location>
</feature>
<dbReference type="EMBL" id="ML977513">
    <property type="protein sequence ID" value="KAF2126628.1"/>
    <property type="molecule type" value="Genomic_DNA"/>
</dbReference>
<evidence type="ECO:0000313" key="3">
    <source>
        <dbReference type="Proteomes" id="UP000799771"/>
    </source>
</evidence>
<feature type="region of interest" description="Disordered" evidence="1">
    <location>
        <begin position="175"/>
        <end position="210"/>
    </location>
</feature>
<reference evidence="2" key="1">
    <citation type="journal article" date="2020" name="Stud. Mycol.">
        <title>101 Dothideomycetes genomes: a test case for predicting lifestyles and emergence of pathogens.</title>
        <authorList>
            <person name="Haridas S."/>
            <person name="Albert R."/>
            <person name="Binder M."/>
            <person name="Bloem J."/>
            <person name="Labutti K."/>
            <person name="Salamov A."/>
            <person name="Andreopoulos B."/>
            <person name="Baker S."/>
            <person name="Barry K."/>
            <person name="Bills G."/>
            <person name="Bluhm B."/>
            <person name="Cannon C."/>
            <person name="Castanera R."/>
            <person name="Culley D."/>
            <person name="Daum C."/>
            <person name="Ezra D."/>
            <person name="Gonzalez J."/>
            <person name="Henrissat B."/>
            <person name="Kuo A."/>
            <person name="Liang C."/>
            <person name="Lipzen A."/>
            <person name="Lutzoni F."/>
            <person name="Magnuson J."/>
            <person name="Mondo S."/>
            <person name="Nolan M."/>
            <person name="Ohm R."/>
            <person name="Pangilinan J."/>
            <person name="Park H.-J."/>
            <person name="Ramirez L."/>
            <person name="Alfaro M."/>
            <person name="Sun H."/>
            <person name="Tritt A."/>
            <person name="Yoshinaga Y."/>
            <person name="Zwiers L.-H."/>
            <person name="Turgeon B."/>
            <person name="Goodwin S."/>
            <person name="Spatafora J."/>
            <person name="Crous P."/>
            <person name="Grigoriev I."/>
        </authorList>
    </citation>
    <scope>NUCLEOTIDE SEQUENCE</scope>
    <source>
        <strain evidence="2">CBS 119687</strain>
    </source>
</reference>
<dbReference type="RefSeq" id="XP_033521020.1">
    <property type="nucleotide sequence ID" value="XM_033670769.1"/>
</dbReference>
<keyword evidence="3" id="KW-1185">Reference proteome</keyword>
<accession>A0A6A6A766</accession>
<evidence type="ECO:0000256" key="1">
    <source>
        <dbReference type="SAM" id="MobiDB-lite"/>
    </source>
</evidence>
<dbReference type="Proteomes" id="UP000799771">
    <property type="component" value="Unassembled WGS sequence"/>
</dbReference>
<name>A0A6A6A766_9PLEO</name>
<evidence type="ECO:0000313" key="2">
    <source>
        <dbReference type="EMBL" id="KAF2126628.1"/>
    </source>
</evidence>